<dbReference type="Pfam" id="PF14214">
    <property type="entry name" value="Helitron_like_N"/>
    <property type="match status" value="1"/>
</dbReference>
<dbReference type="Proteomes" id="UP001213000">
    <property type="component" value="Unassembled WGS sequence"/>
</dbReference>
<dbReference type="PANTHER" id="PTHR47642">
    <property type="entry name" value="ATP-DEPENDENT DNA HELICASE"/>
    <property type="match status" value="1"/>
</dbReference>
<dbReference type="GO" id="GO:0006281">
    <property type="term" value="P:DNA repair"/>
    <property type="evidence" value="ECO:0007669"/>
    <property type="project" value="UniProtKB-KW"/>
</dbReference>
<dbReference type="InterPro" id="IPR027417">
    <property type="entry name" value="P-loop_NTPase"/>
</dbReference>
<feature type="domain" description="DUF6570" evidence="5">
    <location>
        <begin position="157"/>
        <end position="304"/>
    </location>
</feature>
<dbReference type="EC" id="5.6.2.3" evidence="1"/>
<keyword evidence="1" id="KW-0233">DNA recombination</keyword>
<comment type="caution">
    <text evidence="6">The sequence shown here is derived from an EMBL/GenBank/DDBJ whole genome shotgun (WGS) entry which is preliminary data.</text>
</comment>
<dbReference type="PANTHER" id="PTHR47642:SF5">
    <property type="entry name" value="ATP-DEPENDENT DNA HELICASE"/>
    <property type="match status" value="1"/>
</dbReference>
<keyword evidence="1" id="KW-0347">Helicase</keyword>
<keyword evidence="1" id="KW-0547">Nucleotide-binding</keyword>
<dbReference type="GO" id="GO:0005524">
    <property type="term" value="F:ATP binding"/>
    <property type="evidence" value="ECO:0007669"/>
    <property type="project" value="UniProtKB-KW"/>
</dbReference>
<feature type="domain" description="Helitron helicase-like" evidence="4">
    <location>
        <begin position="516"/>
        <end position="740"/>
    </location>
</feature>
<feature type="region of interest" description="Disordered" evidence="2">
    <location>
        <begin position="1"/>
        <end position="45"/>
    </location>
</feature>
<keyword evidence="1" id="KW-0378">Hydrolase</keyword>
<organism evidence="6 7">
    <name type="scientific">Leucocoprinus birnbaumii</name>
    <dbReference type="NCBI Taxonomy" id="56174"/>
    <lineage>
        <taxon>Eukaryota</taxon>
        <taxon>Fungi</taxon>
        <taxon>Dikarya</taxon>
        <taxon>Basidiomycota</taxon>
        <taxon>Agaricomycotina</taxon>
        <taxon>Agaricomycetes</taxon>
        <taxon>Agaricomycetidae</taxon>
        <taxon>Agaricales</taxon>
        <taxon>Agaricineae</taxon>
        <taxon>Agaricaceae</taxon>
        <taxon>Leucocoprinus</taxon>
    </lineage>
</organism>
<dbReference type="Gene3D" id="3.40.50.300">
    <property type="entry name" value="P-loop containing nucleotide triphosphate hydrolases"/>
    <property type="match status" value="1"/>
</dbReference>
<dbReference type="SUPFAM" id="SSF52540">
    <property type="entry name" value="P-loop containing nucleoside triphosphate hydrolases"/>
    <property type="match status" value="2"/>
</dbReference>
<feature type="domain" description="DNA helicase Pif1-like DEAD-box helicase" evidence="3">
    <location>
        <begin position="1294"/>
        <end position="1467"/>
    </location>
</feature>
<proteinExistence type="inferred from homology"/>
<keyword evidence="1" id="KW-0067">ATP-binding</keyword>
<keyword evidence="7" id="KW-1185">Reference proteome</keyword>
<dbReference type="Pfam" id="PF05970">
    <property type="entry name" value="PIF1"/>
    <property type="match status" value="1"/>
</dbReference>
<evidence type="ECO:0000259" key="5">
    <source>
        <dbReference type="Pfam" id="PF20209"/>
    </source>
</evidence>
<name>A0AAD5W1J7_9AGAR</name>
<keyword evidence="1" id="KW-0234">DNA repair</keyword>
<dbReference type="InterPro" id="IPR025476">
    <property type="entry name" value="Helitron_helicase-like"/>
</dbReference>
<gene>
    <name evidence="6" type="ORF">NP233_g1995</name>
</gene>
<dbReference type="EMBL" id="JANIEX010000081">
    <property type="protein sequence ID" value="KAJ3574092.1"/>
    <property type="molecule type" value="Genomic_DNA"/>
</dbReference>
<reference evidence="6" key="1">
    <citation type="submission" date="2022-07" db="EMBL/GenBank/DDBJ databases">
        <title>Genome Sequence of Leucocoprinus birnbaumii.</title>
        <authorList>
            <person name="Buettner E."/>
        </authorList>
    </citation>
    <scope>NUCLEOTIDE SEQUENCE</scope>
    <source>
        <strain evidence="6">VT141</strain>
    </source>
</reference>
<sequence>MHGNTALSTASPSNGDTSGQGTERRRPVAVDQQDSDQSDDSPEDTDPVIAAVLRDLSDEFLEVVPDDVIKECVQAFIRRTGNDALGTRPCAACARIVPLGALVEFVTVDEIPNHQLLRPFRPHRMHNLVRGLLLHDSTQEGSPLEICSTCFRRLKANKLPPLALANNMWIGAIPFQLRVLTLAERILVARYYPAVYIVKLYPKDPSVRYWDPNTLNNGLKGNVSTYPMDPNATAKFMNEPIMPPPASVLSATIGVTLIGPRGFPERTMPDILRVRRSRVRDALEWLRENNPLYADIQVSADRLDALPEDGIPDEIMSTTRYSTDMDAVNREHETYVPQEEEEPQVQETFARGGACDGLTRRRTEATIDAKVSLTRIPPGDEKMSKLKTYNLEVCKKTRINHLTDQTGELTSLPCKTVFPIHSLGTIDVTGCTIPDAELMAHALANTAAECAGADAKVRRGSSFVNEYARRDPETGERTDGGTSNPNHLLGSFPWLFPYGCGGFEVKRAIDVPYETHVKWALMYADRRFREDIRFIFQVFGVIQKRSICRAASIHISKPSFTRHRNAIALLTEKDFALASKEEAAGKKLSNTTMRVLREEISTVRVQLAGSDESRVGIRRKIWGATALFGPPTIWLTVNPSDTHDPIVQFLAGEDIDLDNFDRTTGPSSSERATNVAKDPYAAAQFFHHVILAMLEEVFGITGAQGSVHVKRKKGILGTIQGYVGTVEAQGRGTLHLHAIIWLRGAPSADKITTLLKSATYRERVKQFIRAHISADIDGLSASEVAQLPRENNLAYSRPLNPDSPNYEDQCKARERQLARSVQYHQCTTATCLRMRNGRLECKRRAPFELSSREWITVSGHWGPKRLCGNLNNYNRWILQLFRSNHDIKLITSGLETRDIGWYITNYAAKKQKRSSNISALLARRFAFHQKQERGNSDIQLIHKRMIERCANTVSKEQEFSAPEVISYLMGWGDRYISHVYRVECVNGKIKLNDQLGDYLLRGDVLEESCFFDFLLNTYDGAEIGDPDGPTRRGRRPNIRVPYRSEDRKGRCRVIRSEGHECLPEFIGRWLPSATNPEENELYAASMLLLFKPWRNWEDIKGTYPNCKEHFNEFIAGASSRLKNVIANIQYFHSSKDSRRTEEADHGGMGPMLGLTTAVEAEREVERSIGIPELTEGDVDMARRNAVDAGQHSFAQGAMLVAHNAGVFNVQNDKAIEWKAEARRAGGDDELAVFSQWSEQLVNATRQGPITRLEVFGPETDVTNLHVHAQPQVEPGILATPTSRASKSTREGLGMLNQEQRRAHDIVEDLLIKHLSGARPDQLLMSCFGEGGTGKTTLIRAITDTFAEHNASHLLAKTATSGVAATLIGGETLHSWLGIGIGMPKKENWIENARKPVAEKRRRNMAEKLLLIIDECSMLTSEFLGLAAEVITATRIKNGDTRPHETLGGLNVVLFGDFHQFPPVARANLALYRSTELNKRAMLGNDLYRRFNTVVLLRRQNRVRDNRWNDLLRRLREGACLAEDMEIIKRLQLTNPDCELPDFTQEPWKDAILVTSRVEVKNQWNAAALEKHSRITGNRTFVVPAEDRISSGRGEERREPTTFERVLIAGSIVQDTGRLAERVELAVGMKAMVLLNIATEVDLANGTRGTIEEIVLDPREPPETVADNEKIWLKYPPALVKFRPETPPTVTFGGLDKGLIPITPSEVRFTLESDEGRKAKVVRRQLALTQAYAFTDYKSQGQTIPCVVVDLAQPPDRGSKLTPFSAYVALSRSRGRDTIRILRHYDESLFTTHPSEDLAEEDIRLAILDQETKRRWE</sequence>
<evidence type="ECO:0000259" key="3">
    <source>
        <dbReference type="Pfam" id="PF05970"/>
    </source>
</evidence>
<evidence type="ECO:0000313" key="6">
    <source>
        <dbReference type="EMBL" id="KAJ3574092.1"/>
    </source>
</evidence>
<dbReference type="GO" id="GO:0000723">
    <property type="term" value="P:telomere maintenance"/>
    <property type="evidence" value="ECO:0007669"/>
    <property type="project" value="InterPro"/>
</dbReference>
<evidence type="ECO:0000256" key="1">
    <source>
        <dbReference type="RuleBase" id="RU363044"/>
    </source>
</evidence>
<dbReference type="GO" id="GO:0016787">
    <property type="term" value="F:hydrolase activity"/>
    <property type="evidence" value="ECO:0007669"/>
    <property type="project" value="UniProtKB-KW"/>
</dbReference>
<keyword evidence="1" id="KW-0227">DNA damage</keyword>
<comment type="catalytic activity">
    <reaction evidence="1">
        <text>ATP + H2O = ADP + phosphate + H(+)</text>
        <dbReference type="Rhea" id="RHEA:13065"/>
        <dbReference type="ChEBI" id="CHEBI:15377"/>
        <dbReference type="ChEBI" id="CHEBI:15378"/>
        <dbReference type="ChEBI" id="CHEBI:30616"/>
        <dbReference type="ChEBI" id="CHEBI:43474"/>
        <dbReference type="ChEBI" id="CHEBI:456216"/>
        <dbReference type="EC" id="5.6.2.3"/>
    </reaction>
</comment>
<dbReference type="GO" id="GO:0043139">
    <property type="term" value="F:5'-3' DNA helicase activity"/>
    <property type="evidence" value="ECO:0007669"/>
    <property type="project" value="UniProtKB-EC"/>
</dbReference>
<comment type="similarity">
    <text evidence="1">Belongs to the helicase family.</text>
</comment>
<dbReference type="GO" id="GO:0006310">
    <property type="term" value="P:DNA recombination"/>
    <property type="evidence" value="ECO:0007669"/>
    <property type="project" value="UniProtKB-KW"/>
</dbReference>
<accession>A0AAD5W1J7</accession>
<dbReference type="Pfam" id="PF20209">
    <property type="entry name" value="DUF6570"/>
    <property type="match status" value="1"/>
</dbReference>
<dbReference type="InterPro" id="IPR051055">
    <property type="entry name" value="PIF1_helicase"/>
</dbReference>
<dbReference type="CDD" id="cd18809">
    <property type="entry name" value="SF1_C_RecD"/>
    <property type="match status" value="1"/>
</dbReference>
<feature type="compositionally biased region" description="Polar residues" evidence="2">
    <location>
        <begin position="1"/>
        <end position="21"/>
    </location>
</feature>
<dbReference type="InterPro" id="IPR046700">
    <property type="entry name" value="DUF6570"/>
</dbReference>
<evidence type="ECO:0000313" key="7">
    <source>
        <dbReference type="Proteomes" id="UP001213000"/>
    </source>
</evidence>
<feature type="compositionally biased region" description="Acidic residues" evidence="2">
    <location>
        <begin position="33"/>
        <end position="45"/>
    </location>
</feature>
<comment type="cofactor">
    <cofactor evidence="1">
        <name>Mg(2+)</name>
        <dbReference type="ChEBI" id="CHEBI:18420"/>
    </cofactor>
</comment>
<evidence type="ECO:0000259" key="4">
    <source>
        <dbReference type="Pfam" id="PF14214"/>
    </source>
</evidence>
<protein>
    <recommendedName>
        <fullName evidence="1">ATP-dependent DNA helicase</fullName>
        <ecNumber evidence="1">5.6.2.3</ecNumber>
    </recommendedName>
</protein>
<dbReference type="InterPro" id="IPR010285">
    <property type="entry name" value="DNA_helicase_pif1-like_DEAD"/>
</dbReference>
<evidence type="ECO:0000256" key="2">
    <source>
        <dbReference type="SAM" id="MobiDB-lite"/>
    </source>
</evidence>